<feature type="transmembrane region" description="Helical" evidence="1">
    <location>
        <begin position="185"/>
        <end position="203"/>
    </location>
</feature>
<name>A0AAU8PRH5_DESK7</name>
<dbReference type="RefSeq" id="WP_013823511.1">
    <property type="nucleotide sequence ID" value="NC_015573.1"/>
</dbReference>
<evidence type="ECO:0000256" key="1">
    <source>
        <dbReference type="SAM" id="Phobius"/>
    </source>
</evidence>
<keyword evidence="1" id="KW-0812">Transmembrane</keyword>
<evidence type="ECO:0000256" key="2">
    <source>
        <dbReference type="SAM" id="SignalP"/>
    </source>
</evidence>
<evidence type="ECO:0000313" key="4">
    <source>
        <dbReference type="Proteomes" id="UP000009229"/>
    </source>
</evidence>
<dbReference type="EMBL" id="CP002770">
    <property type="protein sequence ID" value="AEG16000.1"/>
    <property type="molecule type" value="Genomic_DNA"/>
</dbReference>
<reference evidence="4" key="1">
    <citation type="submission" date="2011-05" db="EMBL/GenBank/DDBJ databases">
        <title>Complete sequence of Desulfotomaculum kuznetsovii DSM 6115.</title>
        <authorList>
            <person name="Lucas S."/>
            <person name="Han J."/>
            <person name="Lapidus A."/>
            <person name="Cheng J.-F."/>
            <person name="Goodwin L."/>
            <person name="Pitluck S."/>
            <person name="Peters L."/>
            <person name="Mikhailova N."/>
            <person name="Lu M."/>
            <person name="Saunders E."/>
            <person name="Han C."/>
            <person name="Tapia R."/>
            <person name="Land M."/>
            <person name="Hauser L."/>
            <person name="Kyrpides N."/>
            <person name="Ivanova N."/>
            <person name="Pagani I."/>
            <person name="Nazina T."/>
            <person name="Ivanova A."/>
            <person name="Parshina S."/>
            <person name="Kuever J."/>
            <person name="Muyzer G."/>
            <person name="Plugge C."/>
            <person name="Stams A."/>
            <person name="Woyke T."/>
        </authorList>
    </citation>
    <scope>NUCLEOTIDE SEQUENCE [LARGE SCALE GENOMIC DNA]</scope>
    <source>
        <strain evidence="4">DSM 6115 / VKM B-1805 / 17</strain>
    </source>
</reference>
<dbReference type="Proteomes" id="UP000009229">
    <property type="component" value="Chromosome"/>
</dbReference>
<feature type="transmembrane region" description="Helical" evidence="1">
    <location>
        <begin position="414"/>
        <end position="436"/>
    </location>
</feature>
<feature type="transmembrane region" description="Helical" evidence="1">
    <location>
        <begin position="51"/>
        <end position="79"/>
    </location>
</feature>
<keyword evidence="1" id="KW-1133">Transmembrane helix</keyword>
<keyword evidence="4" id="KW-1185">Reference proteome</keyword>
<sequence>MYFKTFRVRTWLMVLILLLTLPGAALAGIGDQPYTEWNLQGDVETEKQMEGQLFTIIGLSALATAPSAAGVGGPFALVVAGTGATSLAIAEIARPENAIWENWPMGRYVFHHVPPDKFPTPGAMADRAVANVVESVANLIFSATKTLTRVSLNALVLAFHSDIVAAMVGWVSEGVAAIFAPQGELSRLLLSIGIIMLLIHATFRMLRGQAMSALSALLVSVLAVGGVFFFVTNAKQILTATARATDEMAGIFLGAVGRYTAAGQNINVSDPVDRGLVVAGQTVWQLVVAKPWAVAMFGTADESKLILTQDEYNVLDKSSFPEASRSKIQPGMRIDTLFLGSAGEGRDAVAEALARPNSKIMFVLKGEEIDHGGHPGTMTCLSPGSVWNHVMVAGLTLLPVIAFAFLAGTVALSIVVCQAFLAALLLVLPLALYAMMIPETGWALATRYFRSLLGFFMVKMVYGLYLSLVLVVGTGFVKAVMG</sequence>
<feature type="transmembrane region" description="Helical" evidence="1">
    <location>
        <begin position="210"/>
        <end position="231"/>
    </location>
</feature>
<keyword evidence="1" id="KW-0472">Membrane</keyword>
<feature type="transmembrane region" description="Helical" evidence="1">
    <location>
        <begin position="154"/>
        <end position="179"/>
    </location>
</feature>
<proteinExistence type="predicted"/>
<evidence type="ECO:0000313" key="3">
    <source>
        <dbReference type="EMBL" id="AEG16000.1"/>
    </source>
</evidence>
<keyword evidence="2" id="KW-0732">Signal</keyword>
<feature type="chain" id="PRO_5043762070" evidence="2">
    <location>
        <begin position="28"/>
        <end position="482"/>
    </location>
</feature>
<gene>
    <name evidence="3" type="ordered locus">Desku_2470</name>
</gene>
<accession>A0AAU8PRH5</accession>
<feature type="signal peptide" evidence="2">
    <location>
        <begin position="1"/>
        <end position="27"/>
    </location>
</feature>
<dbReference type="KEGG" id="dku:Desku_2470"/>
<dbReference type="AlphaFoldDB" id="A0AAU8PRH5"/>
<protein>
    <submittedName>
        <fullName evidence="3">Uncharacterized protein</fullName>
    </submittedName>
</protein>
<organism evidence="3 4">
    <name type="scientific">Desulfofundulus kuznetsovii (strain DSM 6115 / VKM B-1805 / 17)</name>
    <name type="common">Desulfotomaculum kuznetsovii</name>
    <dbReference type="NCBI Taxonomy" id="760568"/>
    <lineage>
        <taxon>Bacteria</taxon>
        <taxon>Bacillati</taxon>
        <taxon>Bacillota</taxon>
        <taxon>Clostridia</taxon>
        <taxon>Eubacteriales</taxon>
        <taxon>Peptococcaceae</taxon>
        <taxon>Desulfofundulus</taxon>
    </lineage>
</organism>
<feature type="transmembrane region" description="Helical" evidence="1">
    <location>
        <begin position="456"/>
        <end position="477"/>
    </location>
</feature>
<feature type="transmembrane region" description="Helical" evidence="1">
    <location>
        <begin position="386"/>
        <end position="407"/>
    </location>
</feature>